<reference evidence="1" key="1">
    <citation type="journal article" date="2021" name="Proc. Natl. Acad. Sci. U.S.A.">
        <title>A Catalog of Tens of Thousands of Viruses from Human Metagenomes Reveals Hidden Associations with Chronic Diseases.</title>
        <authorList>
            <person name="Tisza M.J."/>
            <person name="Buck C.B."/>
        </authorList>
    </citation>
    <scope>NUCLEOTIDE SEQUENCE</scope>
    <source>
        <strain evidence="1">CtHjy10</strain>
    </source>
</reference>
<name>A0A8S5MBT9_9CAUD</name>
<dbReference type="InterPro" id="IPR009057">
    <property type="entry name" value="Homeodomain-like_sf"/>
</dbReference>
<dbReference type="EMBL" id="BK014871">
    <property type="protein sequence ID" value="DAD79714.1"/>
    <property type="molecule type" value="Genomic_DNA"/>
</dbReference>
<protein>
    <submittedName>
        <fullName evidence="1">Terminase small subunit</fullName>
    </submittedName>
</protein>
<sequence>MAKGKYKYWLTPEGLLKLEGWTRDGLTEEQIAGNMGISRSTLNEWKKLYPDISDTLKKGKEVVDLQVENALLKRALGYRYTEDKYVSVPMEQEEYSQKLFEYMNRYKLEHPEATDDELMLVREKFPKTKEMLVERKVKEVEPDTTAQIFWLKNRKPDKWRDKQDVQISGELKSEQSKLDDLIRQMRGDG</sequence>
<accession>A0A8S5MBT9</accession>
<evidence type="ECO:0000313" key="1">
    <source>
        <dbReference type="EMBL" id="DAD79714.1"/>
    </source>
</evidence>
<dbReference type="SUPFAM" id="SSF46689">
    <property type="entry name" value="Homeodomain-like"/>
    <property type="match status" value="1"/>
</dbReference>
<proteinExistence type="predicted"/>
<organism evidence="1">
    <name type="scientific">Siphoviridae sp. ctHjy10</name>
    <dbReference type="NCBI Taxonomy" id="2826234"/>
    <lineage>
        <taxon>Viruses</taxon>
        <taxon>Duplodnaviria</taxon>
        <taxon>Heunggongvirae</taxon>
        <taxon>Uroviricota</taxon>
        <taxon>Caudoviricetes</taxon>
    </lineage>
</organism>